<evidence type="ECO:0000256" key="4">
    <source>
        <dbReference type="ARBA" id="ARBA00023163"/>
    </source>
</evidence>
<keyword evidence="3" id="KW-0010">Activator</keyword>
<comment type="caution">
    <text evidence="7">The sequence shown here is derived from an EMBL/GenBank/DDBJ whole genome shotgun (WGS) entry which is preliminary data.</text>
</comment>
<dbReference type="PROSITE" id="PS51372">
    <property type="entry name" value="PRD_2"/>
    <property type="match status" value="1"/>
</dbReference>
<organism evidence="7 8">
    <name type="scientific">Holdemania filiformis DSM 12042</name>
    <dbReference type="NCBI Taxonomy" id="545696"/>
    <lineage>
        <taxon>Bacteria</taxon>
        <taxon>Bacillati</taxon>
        <taxon>Bacillota</taxon>
        <taxon>Erysipelotrichia</taxon>
        <taxon>Erysipelotrichales</taxon>
        <taxon>Erysipelotrichaceae</taxon>
        <taxon>Holdemania</taxon>
    </lineage>
</organism>
<sequence length="648" mass="74481">MANLDRKMQIVSFLNHQTGWTTTAMIAQRFGFSVRSVKYSVAELNKEYGALILSSNKGYKIDKLKAAQILSFLPSQTIPASYEERKRYIINTLLLQNQRMSISDLSDKLCISPITLQNELSRMRTDLMQFHLNIHTKNDMVNITGLAKDKRAVILSLINEEIKSSYFSLERIQEIFTSVSLARIKQLILQVMHKYEYFLDDYSLLNYVLHIALTVELRSSNPARKFNASRQELVSHADMLNLASAHVQSIVNDLYVLLKENYDTDFTLYDLYEASVLMMTRAVSSQMSAIAYDQISVILGADIQRLLDNIVQSVENTYCIDLNNESFLIKFAFHLKNLLLRLENDIQITNLQFESIKTDYPLIYAISVHISNVIYQFTGHVLPEDEIAYITLHIGVLMEETRAKSDKISCLVLCNDYQQIGQRLIKKLSAVFSESLLISDVLTHTALPQPLPPADLVLSTAPCALQVQPLVYYQIDQFLSEKDIRRIFELIDEIKKRKMKDFIREKILYFFHPDLFFACRQFATHTDAIEVMCAAMTAGGYVDEDYRQQIDYHEKLSPSAYGNIAIPHPLDNKAKSSAIAVSVNPRPIQWGANQVNLVFMLSLMEKDKEQFSNIFDFIVHIMKDEETFRKMMEVTSFEEFTSLLVSCY</sequence>
<dbReference type="HOGENOM" id="CLU_013442_5_2_9"/>
<reference evidence="7 8" key="1">
    <citation type="submission" date="2008-12" db="EMBL/GenBank/DDBJ databases">
        <authorList>
            <person name="Fulton L."/>
            <person name="Clifton S."/>
            <person name="Fulton B."/>
            <person name="Xu J."/>
            <person name="Minx P."/>
            <person name="Pepin K.H."/>
            <person name="Johnson M."/>
            <person name="Bhonagiri V."/>
            <person name="Nash W.E."/>
            <person name="Mardis E.R."/>
            <person name="Wilson R.K."/>
        </authorList>
    </citation>
    <scope>NUCLEOTIDE SEQUENCE [LARGE SCALE GENOMIC DNA]</scope>
    <source>
        <strain evidence="7 8">DSM 12042</strain>
    </source>
</reference>
<feature type="domain" description="PTS EIIA type-2" evidence="5">
    <location>
        <begin position="509"/>
        <end position="647"/>
    </location>
</feature>
<dbReference type="eggNOG" id="COG1762">
    <property type="taxonomic scope" value="Bacteria"/>
</dbReference>
<dbReference type="EMBL" id="ACCF01000032">
    <property type="protein sequence ID" value="EEF69314.1"/>
    <property type="molecule type" value="Genomic_DNA"/>
</dbReference>
<dbReference type="InterPro" id="IPR002178">
    <property type="entry name" value="PTS_EIIA_type-2_dom"/>
</dbReference>
<keyword evidence="1" id="KW-0677">Repeat</keyword>
<dbReference type="Gene3D" id="3.40.930.10">
    <property type="entry name" value="Mannitol-specific EII, Chain A"/>
    <property type="match status" value="1"/>
</dbReference>
<dbReference type="InterPro" id="IPR036388">
    <property type="entry name" value="WH-like_DNA-bd_sf"/>
</dbReference>
<gene>
    <name evidence="7" type="ORF">HOLDEFILI_00500</name>
</gene>
<evidence type="ECO:0000313" key="8">
    <source>
        <dbReference type="Proteomes" id="UP000005950"/>
    </source>
</evidence>
<dbReference type="PANTHER" id="PTHR30185">
    <property type="entry name" value="CRYPTIC BETA-GLUCOSIDE BGL OPERON ANTITERMINATOR"/>
    <property type="match status" value="1"/>
</dbReference>
<dbReference type="Gene3D" id="1.10.10.10">
    <property type="entry name" value="Winged helix-like DNA-binding domain superfamily/Winged helix DNA-binding domain"/>
    <property type="match status" value="1"/>
</dbReference>
<dbReference type="InterPro" id="IPR011608">
    <property type="entry name" value="PRD"/>
</dbReference>
<keyword evidence="2" id="KW-0805">Transcription regulation</keyword>
<dbReference type="InterPro" id="IPR007737">
    <property type="entry name" value="Mga_HTH"/>
</dbReference>
<accession>B9Y3X0</accession>
<name>B9Y3X0_9FIRM</name>
<proteinExistence type="predicted"/>
<dbReference type="SUPFAM" id="SSF63520">
    <property type="entry name" value="PTS-regulatory domain, PRD"/>
    <property type="match status" value="1"/>
</dbReference>
<dbReference type="InterPro" id="IPR016152">
    <property type="entry name" value="PTrfase/Anion_transptr"/>
</dbReference>
<dbReference type="GO" id="GO:0006355">
    <property type="term" value="P:regulation of DNA-templated transcription"/>
    <property type="evidence" value="ECO:0007669"/>
    <property type="project" value="InterPro"/>
</dbReference>
<dbReference type="Pfam" id="PF00874">
    <property type="entry name" value="PRD"/>
    <property type="match status" value="1"/>
</dbReference>
<protein>
    <submittedName>
        <fullName evidence="7">PRD domain protein</fullName>
    </submittedName>
</protein>
<dbReference type="PROSITE" id="PS51094">
    <property type="entry name" value="PTS_EIIA_TYPE_2"/>
    <property type="match status" value="1"/>
</dbReference>
<dbReference type="Proteomes" id="UP000005950">
    <property type="component" value="Unassembled WGS sequence"/>
</dbReference>
<feature type="domain" description="PRD" evidence="6">
    <location>
        <begin position="298"/>
        <end position="404"/>
    </location>
</feature>
<evidence type="ECO:0000256" key="3">
    <source>
        <dbReference type="ARBA" id="ARBA00023159"/>
    </source>
</evidence>
<evidence type="ECO:0000259" key="6">
    <source>
        <dbReference type="PROSITE" id="PS51372"/>
    </source>
</evidence>
<evidence type="ECO:0000259" key="5">
    <source>
        <dbReference type="PROSITE" id="PS51094"/>
    </source>
</evidence>
<dbReference type="Pfam" id="PF05043">
    <property type="entry name" value="Mga"/>
    <property type="match status" value="1"/>
</dbReference>
<dbReference type="Gene3D" id="1.10.1790.10">
    <property type="entry name" value="PRD domain"/>
    <property type="match status" value="1"/>
</dbReference>
<evidence type="ECO:0000313" key="7">
    <source>
        <dbReference type="EMBL" id="EEF69314.1"/>
    </source>
</evidence>
<evidence type="ECO:0000256" key="1">
    <source>
        <dbReference type="ARBA" id="ARBA00022737"/>
    </source>
</evidence>
<dbReference type="OrthoDB" id="3175596at2"/>
<keyword evidence="4" id="KW-0804">Transcription</keyword>
<dbReference type="RefSeq" id="WP_006057711.1">
    <property type="nucleotide sequence ID" value="NZ_GG657552.1"/>
</dbReference>
<dbReference type="InterPro" id="IPR050661">
    <property type="entry name" value="BglG_antiterminators"/>
</dbReference>
<dbReference type="PANTHER" id="PTHR30185:SF12">
    <property type="entry name" value="TRANSCRIPTIONAL REGULATOR MANR"/>
    <property type="match status" value="1"/>
</dbReference>
<dbReference type="AlphaFoldDB" id="B9Y3X0"/>
<dbReference type="STRING" id="545696.HOLDEFILI_00500"/>
<dbReference type="Pfam" id="PF00359">
    <property type="entry name" value="PTS_EIIA_2"/>
    <property type="match status" value="1"/>
</dbReference>
<evidence type="ECO:0000256" key="2">
    <source>
        <dbReference type="ARBA" id="ARBA00023015"/>
    </source>
</evidence>
<dbReference type="InterPro" id="IPR036634">
    <property type="entry name" value="PRD_sf"/>
</dbReference>
<reference evidence="7 8" key="2">
    <citation type="submission" date="2009-02" db="EMBL/GenBank/DDBJ databases">
        <title>Draft genome sequence of Holdemania filiformis DSM 12042.</title>
        <authorList>
            <person name="Sudarsanam P."/>
            <person name="Ley R."/>
            <person name="Guruge J."/>
            <person name="Turnbaugh P.J."/>
            <person name="Mahowald M."/>
            <person name="Liep D."/>
            <person name="Gordon J."/>
        </authorList>
    </citation>
    <scope>NUCLEOTIDE SEQUENCE [LARGE SCALE GENOMIC DNA]</scope>
    <source>
        <strain evidence="7 8">DSM 12042</strain>
    </source>
</reference>
<dbReference type="eggNOG" id="COG3711">
    <property type="taxonomic scope" value="Bacteria"/>
</dbReference>
<dbReference type="SUPFAM" id="SSF55804">
    <property type="entry name" value="Phoshotransferase/anion transport protein"/>
    <property type="match status" value="1"/>
</dbReference>